<feature type="compositionally biased region" description="Polar residues" evidence="1">
    <location>
        <begin position="1"/>
        <end position="35"/>
    </location>
</feature>
<sequence>MLSQRQRGSLPSNTETNPNAHVNAVTTRSGKQTTDPPFPSNENVVNPVNQEENDKVKSQSSPSTTHVKTPLKPYEPKLPYLGRYKKEKEAEQYGKFLDLFKQLHINLPFVEALSQMPKYAKFLKDLLTNKKKLEDLSTVIMSEECSAVLDGKLPKKMSDPGSFTIPCLIGNLSVHNALADLGASINLMPYSMYAKLGLSEPKPTRMTIQLADRSIKYPRGIIENLLVKVDRFVFLVDFVILDMDEDSKVPLILGRPFLSTSRCLVDVYEKKMTLLVDGEEVIFYIDKSMKYSPKQDDALYYIDTIEPLVEENFQEIFKEDLFDTNFIGGEDMNMSNEEVLEELAYLIENDPSSRPNKEEEIESGTRGKPKTSFKEPPVLELKDLPPHLEYAFLESESKLSVIISSDLTGNEKEKLIEVLKANKEAIAWKLSDIKGINPSYCTHKILLVDEYKPVVQPQRRINPKVQDVVKKEAIKLLDA</sequence>
<organism evidence="2 3">
    <name type="scientific">Tanacetum coccineum</name>
    <dbReference type="NCBI Taxonomy" id="301880"/>
    <lineage>
        <taxon>Eukaryota</taxon>
        <taxon>Viridiplantae</taxon>
        <taxon>Streptophyta</taxon>
        <taxon>Embryophyta</taxon>
        <taxon>Tracheophyta</taxon>
        <taxon>Spermatophyta</taxon>
        <taxon>Magnoliopsida</taxon>
        <taxon>eudicotyledons</taxon>
        <taxon>Gunneridae</taxon>
        <taxon>Pentapetalae</taxon>
        <taxon>asterids</taxon>
        <taxon>campanulids</taxon>
        <taxon>Asterales</taxon>
        <taxon>Asteraceae</taxon>
        <taxon>Asteroideae</taxon>
        <taxon>Anthemideae</taxon>
        <taxon>Anthemidinae</taxon>
        <taxon>Tanacetum</taxon>
    </lineage>
</organism>
<feature type="region of interest" description="Disordered" evidence="1">
    <location>
        <begin position="350"/>
        <end position="376"/>
    </location>
</feature>
<feature type="region of interest" description="Disordered" evidence="1">
    <location>
        <begin position="1"/>
        <end position="72"/>
    </location>
</feature>
<dbReference type="SUPFAM" id="SSF50630">
    <property type="entry name" value="Acid proteases"/>
    <property type="match status" value="1"/>
</dbReference>
<dbReference type="Proteomes" id="UP001151760">
    <property type="component" value="Unassembled WGS sequence"/>
</dbReference>
<evidence type="ECO:0000313" key="2">
    <source>
        <dbReference type="EMBL" id="GJT92361.1"/>
    </source>
</evidence>
<feature type="compositionally biased region" description="Polar residues" evidence="1">
    <location>
        <begin position="58"/>
        <end position="67"/>
    </location>
</feature>
<comment type="caution">
    <text evidence="2">The sequence shown here is derived from an EMBL/GenBank/DDBJ whole genome shotgun (WGS) entry which is preliminary data.</text>
</comment>
<feature type="compositionally biased region" description="Low complexity" evidence="1">
    <location>
        <begin position="40"/>
        <end position="50"/>
    </location>
</feature>
<protein>
    <submittedName>
        <fullName evidence="2">Nucleotidyltransferase, ribonuclease H</fullName>
    </submittedName>
</protein>
<name>A0ABQ5HX17_9ASTR</name>
<keyword evidence="3" id="KW-1185">Reference proteome</keyword>
<dbReference type="Pfam" id="PF13650">
    <property type="entry name" value="Asp_protease_2"/>
    <property type="match status" value="1"/>
</dbReference>
<dbReference type="InterPro" id="IPR021109">
    <property type="entry name" value="Peptidase_aspartic_dom_sf"/>
</dbReference>
<evidence type="ECO:0000313" key="3">
    <source>
        <dbReference type="Proteomes" id="UP001151760"/>
    </source>
</evidence>
<evidence type="ECO:0000256" key="1">
    <source>
        <dbReference type="SAM" id="MobiDB-lite"/>
    </source>
</evidence>
<reference evidence="2" key="1">
    <citation type="journal article" date="2022" name="Int. J. Mol. Sci.">
        <title>Draft Genome of Tanacetum Coccineum: Genomic Comparison of Closely Related Tanacetum-Family Plants.</title>
        <authorList>
            <person name="Yamashiro T."/>
            <person name="Shiraishi A."/>
            <person name="Nakayama K."/>
            <person name="Satake H."/>
        </authorList>
    </citation>
    <scope>NUCLEOTIDE SEQUENCE</scope>
</reference>
<reference evidence="2" key="2">
    <citation type="submission" date="2022-01" db="EMBL/GenBank/DDBJ databases">
        <authorList>
            <person name="Yamashiro T."/>
            <person name="Shiraishi A."/>
            <person name="Satake H."/>
            <person name="Nakayama K."/>
        </authorList>
    </citation>
    <scope>NUCLEOTIDE SEQUENCE</scope>
</reference>
<accession>A0ABQ5HX17</accession>
<proteinExistence type="predicted"/>
<dbReference type="CDD" id="cd00303">
    <property type="entry name" value="retropepsin_like"/>
    <property type="match status" value="1"/>
</dbReference>
<dbReference type="PANTHER" id="PTHR33067:SF9">
    <property type="entry name" value="RNA-DIRECTED DNA POLYMERASE"/>
    <property type="match status" value="1"/>
</dbReference>
<gene>
    <name evidence="2" type="ORF">Tco_1081206</name>
</gene>
<dbReference type="EMBL" id="BQNB010020102">
    <property type="protein sequence ID" value="GJT92361.1"/>
    <property type="molecule type" value="Genomic_DNA"/>
</dbReference>
<dbReference type="PANTHER" id="PTHR33067">
    <property type="entry name" value="RNA-DIRECTED DNA POLYMERASE-RELATED"/>
    <property type="match status" value="1"/>
</dbReference>
<dbReference type="Gene3D" id="2.40.70.10">
    <property type="entry name" value="Acid Proteases"/>
    <property type="match status" value="1"/>
</dbReference>